<dbReference type="EC" id="3.5.-.-" evidence="3"/>
<dbReference type="Gene3D" id="3.10.310.70">
    <property type="match status" value="1"/>
</dbReference>
<sequence>MQRKLIAGLIVSGLLSGLASAAEPADKVLLDGKIYTADAEQTLVQAMAVRGDRVVFTGGSDAARKWIGPQTEVVDLDGKLVLPGLHDTHVHPAGIISYEGCNLHSEGKNLAQIAAFVRGCVERFKPAEGEWLAVRQWNFSENNLPSAQMRTLREALDAASTKHPIVLLGNDGHHNATNSAGLARAATRDKRRLGLSAKTLQSDFADLQPFVGVDAQGEPNGAINEHVIEVLGGPWILTADLPLYMKHAGQIPAQLSSLGITSIQDAAVAPELQPLYDELFKQPSVPLRITLAQLLKPEHYRDQSGAVNFKALFADARATREKYRSIPNVKADALKLFVDGVLEGDPLASPPTLPNSAMLHDFHQPIYKLGDERLEIQGYVDLDSKACVQARAEQKAAADDTRVQAFIRDNGFHPSQCQRSRGALLADGAVVNEFVQRADKDGFAVHFHAIGDRAVRTAVDAVATVSDGKKPVNRHSISHLQLATDEDIARLSELKIPVAFTFAWAVKSPGYDMTVVPFIEKLASSEELYRKDSYYYRNVYPAGALMKAGGIVAAGSDAPVETDDPRPFLNIQRAVTRDAGAGAFNPDQGLSILDAIDSYTINGARLLNQQALTGSLEPGKKADFIVVDRDIVALAQKGQADRIGETRVLQTWFDGETVYRAE</sequence>
<keyword evidence="4" id="KW-1185">Reference proteome</keyword>
<gene>
    <name evidence="3" type="ORF">ACFQBM_04695</name>
</gene>
<organism evidence="3 4">
    <name type="scientific">Microbulbifer taiwanensis</name>
    <dbReference type="NCBI Taxonomy" id="986746"/>
    <lineage>
        <taxon>Bacteria</taxon>
        <taxon>Pseudomonadati</taxon>
        <taxon>Pseudomonadota</taxon>
        <taxon>Gammaproteobacteria</taxon>
        <taxon>Cellvibrionales</taxon>
        <taxon>Microbulbiferaceae</taxon>
        <taxon>Microbulbifer</taxon>
    </lineage>
</organism>
<feature type="signal peptide" evidence="1">
    <location>
        <begin position="1"/>
        <end position="21"/>
    </location>
</feature>
<keyword evidence="1" id="KW-0732">Signal</keyword>
<dbReference type="InterPro" id="IPR013108">
    <property type="entry name" value="Amidohydro_3"/>
</dbReference>
<dbReference type="Gene3D" id="2.30.40.10">
    <property type="entry name" value="Urease, subunit C, domain 1"/>
    <property type="match status" value="1"/>
</dbReference>
<dbReference type="Proteomes" id="UP001596425">
    <property type="component" value="Unassembled WGS sequence"/>
</dbReference>
<keyword evidence="3" id="KW-0378">Hydrolase</keyword>
<dbReference type="Gene3D" id="3.20.20.140">
    <property type="entry name" value="Metal-dependent hydrolases"/>
    <property type="match status" value="2"/>
</dbReference>
<dbReference type="Pfam" id="PF07969">
    <property type="entry name" value="Amidohydro_3"/>
    <property type="match status" value="1"/>
</dbReference>
<proteinExistence type="predicted"/>
<accession>A0ABW1YKM8</accession>
<dbReference type="RefSeq" id="WP_193192084.1">
    <property type="nucleotide sequence ID" value="NZ_JACZFR010000025.1"/>
</dbReference>
<dbReference type="GO" id="GO:0016787">
    <property type="term" value="F:hydrolase activity"/>
    <property type="evidence" value="ECO:0007669"/>
    <property type="project" value="UniProtKB-KW"/>
</dbReference>
<evidence type="ECO:0000259" key="2">
    <source>
        <dbReference type="Pfam" id="PF07969"/>
    </source>
</evidence>
<dbReference type="InterPro" id="IPR032466">
    <property type="entry name" value="Metal_Hydrolase"/>
</dbReference>
<dbReference type="EMBL" id="JBHSVR010000001">
    <property type="protein sequence ID" value="MFC6632565.1"/>
    <property type="molecule type" value="Genomic_DNA"/>
</dbReference>
<reference evidence="4" key="1">
    <citation type="journal article" date="2019" name="Int. J. Syst. Evol. Microbiol.">
        <title>The Global Catalogue of Microorganisms (GCM) 10K type strain sequencing project: providing services to taxonomists for standard genome sequencing and annotation.</title>
        <authorList>
            <consortium name="The Broad Institute Genomics Platform"/>
            <consortium name="The Broad Institute Genome Sequencing Center for Infectious Disease"/>
            <person name="Wu L."/>
            <person name="Ma J."/>
        </authorList>
    </citation>
    <scope>NUCLEOTIDE SEQUENCE [LARGE SCALE GENOMIC DNA]</scope>
    <source>
        <strain evidence="4">CGMCC 1.13718</strain>
    </source>
</reference>
<evidence type="ECO:0000313" key="3">
    <source>
        <dbReference type="EMBL" id="MFC6632565.1"/>
    </source>
</evidence>
<dbReference type="PANTHER" id="PTHR22642">
    <property type="entry name" value="IMIDAZOLONEPROPIONASE"/>
    <property type="match status" value="1"/>
</dbReference>
<dbReference type="PANTHER" id="PTHR22642:SF2">
    <property type="entry name" value="PROTEIN LONG AFTER FAR-RED 3"/>
    <property type="match status" value="1"/>
</dbReference>
<dbReference type="SUPFAM" id="SSF51338">
    <property type="entry name" value="Composite domain of metallo-dependent hydrolases"/>
    <property type="match status" value="1"/>
</dbReference>
<evidence type="ECO:0000256" key="1">
    <source>
        <dbReference type="SAM" id="SignalP"/>
    </source>
</evidence>
<evidence type="ECO:0000313" key="4">
    <source>
        <dbReference type="Proteomes" id="UP001596425"/>
    </source>
</evidence>
<dbReference type="InterPro" id="IPR011059">
    <property type="entry name" value="Metal-dep_hydrolase_composite"/>
</dbReference>
<feature type="chain" id="PRO_5045418129" evidence="1">
    <location>
        <begin position="22"/>
        <end position="662"/>
    </location>
</feature>
<feature type="domain" description="Amidohydrolase 3" evidence="2">
    <location>
        <begin position="72"/>
        <end position="659"/>
    </location>
</feature>
<name>A0ABW1YKM8_9GAMM</name>
<protein>
    <submittedName>
        <fullName evidence="3">Amidohydrolase</fullName>
        <ecNumber evidence="3">3.5.-.-</ecNumber>
    </submittedName>
</protein>
<comment type="caution">
    <text evidence="3">The sequence shown here is derived from an EMBL/GenBank/DDBJ whole genome shotgun (WGS) entry which is preliminary data.</text>
</comment>
<dbReference type="SUPFAM" id="SSF51556">
    <property type="entry name" value="Metallo-dependent hydrolases"/>
    <property type="match status" value="1"/>
</dbReference>